<dbReference type="EMBL" id="BGZK01000140">
    <property type="protein sequence ID" value="GBP22460.1"/>
    <property type="molecule type" value="Genomic_DNA"/>
</dbReference>
<comment type="caution">
    <text evidence="1">The sequence shown here is derived from an EMBL/GenBank/DDBJ whole genome shotgun (WGS) entry which is preliminary data.</text>
</comment>
<gene>
    <name evidence="1" type="ORF">EVAR_78636_1</name>
</gene>
<protein>
    <submittedName>
        <fullName evidence="1">Uncharacterized protein</fullName>
    </submittedName>
</protein>
<evidence type="ECO:0000313" key="1">
    <source>
        <dbReference type="EMBL" id="GBP22460.1"/>
    </source>
</evidence>
<organism evidence="1 2">
    <name type="scientific">Eumeta variegata</name>
    <name type="common">Bagworm moth</name>
    <name type="synonym">Eumeta japonica</name>
    <dbReference type="NCBI Taxonomy" id="151549"/>
    <lineage>
        <taxon>Eukaryota</taxon>
        <taxon>Metazoa</taxon>
        <taxon>Ecdysozoa</taxon>
        <taxon>Arthropoda</taxon>
        <taxon>Hexapoda</taxon>
        <taxon>Insecta</taxon>
        <taxon>Pterygota</taxon>
        <taxon>Neoptera</taxon>
        <taxon>Endopterygota</taxon>
        <taxon>Lepidoptera</taxon>
        <taxon>Glossata</taxon>
        <taxon>Ditrysia</taxon>
        <taxon>Tineoidea</taxon>
        <taxon>Psychidae</taxon>
        <taxon>Oiketicinae</taxon>
        <taxon>Eumeta</taxon>
    </lineage>
</organism>
<name>A0A4C1U8M7_EUMVA</name>
<keyword evidence="2" id="KW-1185">Reference proteome</keyword>
<proteinExistence type="predicted"/>
<dbReference type="AlphaFoldDB" id="A0A4C1U8M7"/>
<reference evidence="1 2" key="1">
    <citation type="journal article" date="2019" name="Commun. Biol.">
        <title>The bagworm genome reveals a unique fibroin gene that provides high tensile strength.</title>
        <authorList>
            <person name="Kono N."/>
            <person name="Nakamura H."/>
            <person name="Ohtoshi R."/>
            <person name="Tomita M."/>
            <person name="Numata K."/>
            <person name="Arakawa K."/>
        </authorList>
    </citation>
    <scope>NUCLEOTIDE SEQUENCE [LARGE SCALE GENOMIC DNA]</scope>
</reference>
<dbReference type="Proteomes" id="UP000299102">
    <property type="component" value="Unassembled WGS sequence"/>
</dbReference>
<evidence type="ECO:0000313" key="2">
    <source>
        <dbReference type="Proteomes" id="UP000299102"/>
    </source>
</evidence>
<accession>A0A4C1U8M7</accession>
<sequence>MKSIDSHDASPRSAVGCATCANGQFVTKYLAGCENVSGGAAVAAVNIDRCSNSPLSAKAFSRTSESCGADGGNGTNYGKLETGPAGWAQSDSPTFFKTETKPTEAWRMYAVVYV</sequence>